<proteinExistence type="predicted"/>
<evidence type="ECO:0000313" key="3">
    <source>
        <dbReference type="Proteomes" id="UP001313282"/>
    </source>
</evidence>
<dbReference type="Proteomes" id="UP001313282">
    <property type="component" value="Unassembled WGS sequence"/>
</dbReference>
<dbReference type="AlphaFoldDB" id="A0AAN8N114"/>
<sequence length="715" mass="78169">MTATSGQDIIMMDADGRQGSFPPAGAVRKRARSPSSERDGEDHSNKTAKLQYSDKTQTGNTIDYYGSIIRNATLGTLGANGKIEPLLFQQPTTGTKICPDDLPTPGEENDDPRTGSTKPMLPENFVVTGDMKLFGMIDSQICIFPGLITPGQPYTEIVTPSAPRLSVGDLVPRLKGSPMDSIALEKTRYCYSEISFDRLKRAGLYVETDVLFQGTLQPVQDTLRDFFGQGYPHLHMSAYLGQDRNWALPLPTSEIVLTGSLDNVSVNIFDILTFTKIGVEVSAYQAIDPRTYRSAWQFGFGFFGHLNMSAPGSIMPLQVEYQLQHRYGSYMLSLTLQDDEWKDIFGVKGLNIKDVQLTAVLSNLSKDVNCDFKVEAALNLNKTDFLISGTYSKSNYRLEAFVGNLTLHDVGQLFTQVTGATLDVFDHDVTFNSIYVSISSDGLVLSGAITVNGYSTAQGTIAISRDGLQISGGIGHVEFEHFIINDAMLDVFVGSTCGKACTRATKFSIVGDLTFSDINLKVGLFTSKAPGSELKWTIFGQAAGDLKTSKLCSDLQGTFLDVSLNNLAFIASNDESPAGDFNHLNYPLTKGIQFCAMIDSIPELESLMRGSVKGMVIRAAYSSGKFSLGIILPGERTISFGDHIYTGPLQLEIQTGTDITLVLKALLNVKVDTQPTHYELWNSALNRFNTIQTWYSLGTKLSAKLFKKSALNCFT</sequence>
<protein>
    <submittedName>
        <fullName evidence="2">Uncharacterized protein</fullName>
    </submittedName>
</protein>
<organism evidence="2 3">
    <name type="scientific">Orbilia javanica</name>
    <dbReference type="NCBI Taxonomy" id="47235"/>
    <lineage>
        <taxon>Eukaryota</taxon>
        <taxon>Fungi</taxon>
        <taxon>Dikarya</taxon>
        <taxon>Ascomycota</taxon>
        <taxon>Pezizomycotina</taxon>
        <taxon>Orbiliomycetes</taxon>
        <taxon>Orbiliales</taxon>
        <taxon>Orbiliaceae</taxon>
        <taxon>Orbilia</taxon>
    </lineage>
</organism>
<dbReference type="EMBL" id="JAVHNR010000004">
    <property type="protein sequence ID" value="KAK6345782.1"/>
    <property type="molecule type" value="Genomic_DNA"/>
</dbReference>
<feature type="region of interest" description="Disordered" evidence="1">
    <location>
        <begin position="93"/>
        <end position="121"/>
    </location>
</feature>
<evidence type="ECO:0000256" key="1">
    <source>
        <dbReference type="SAM" id="MobiDB-lite"/>
    </source>
</evidence>
<name>A0AAN8N114_9PEZI</name>
<reference evidence="2 3" key="1">
    <citation type="submission" date="2019-10" db="EMBL/GenBank/DDBJ databases">
        <authorList>
            <person name="Palmer J.M."/>
        </authorList>
    </citation>
    <scope>NUCLEOTIDE SEQUENCE [LARGE SCALE GENOMIC DNA]</scope>
    <source>
        <strain evidence="2 3">TWF718</strain>
    </source>
</reference>
<feature type="compositionally biased region" description="Basic and acidic residues" evidence="1">
    <location>
        <begin position="35"/>
        <end position="45"/>
    </location>
</feature>
<comment type="caution">
    <text evidence="2">The sequence shown here is derived from an EMBL/GenBank/DDBJ whole genome shotgun (WGS) entry which is preliminary data.</text>
</comment>
<accession>A0AAN8N114</accession>
<feature type="region of interest" description="Disordered" evidence="1">
    <location>
        <begin position="1"/>
        <end position="53"/>
    </location>
</feature>
<gene>
    <name evidence="2" type="ORF">TWF718_007688</name>
</gene>
<evidence type="ECO:0000313" key="2">
    <source>
        <dbReference type="EMBL" id="KAK6345782.1"/>
    </source>
</evidence>
<keyword evidence="3" id="KW-1185">Reference proteome</keyword>